<dbReference type="GO" id="GO:0005634">
    <property type="term" value="C:nucleus"/>
    <property type="evidence" value="ECO:0000318"/>
    <property type="project" value="GO_Central"/>
</dbReference>
<keyword evidence="11" id="KW-1185">Reference proteome</keyword>
<dbReference type="SUPFAM" id="SSF56112">
    <property type="entry name" value="Protein kinase-like (PK-like)"/>
    <property type="match status" value="1"/>
</dbReference>
<dbReference type="RefSeq" id="XP_041432202.1">
    <property type="nucleotide sequence ID" value="XM_041576268.1"/>
</dbReference>
<dbReference type="PROSITE" id="PS00108">
    <property type="entry name" value="PROTEIN_KINASE_ST"/>
    <property type="match status" value="1"/>
</dbReference>
<protein>
    <submittedName>
        <fullName evidence="12">Protein kinase C theta type-like</fullName>
    </submittedName>
</protein>
<keyword evidence="6 7" id="KW-0067">ATP-binding</keyword>
<dbReference type="InterPro" id="IPR011009">
    <property type="entry name" value="Kinase-like_dom_sf"/>
</dbReference>
<dbReference type="Proteomes" id="UP000186698">
    <property type="component" value="Chromosome 9_10L"/>
</dbReference>
<dbReference type="PROSITE" id="PS50011">
    <property type="entry name" value="PROTEIN_KINASE_DOM"/>
    <property type="match status" value="1"/>
</dbReference>
<keyword evidence="1 8" id="KW-0723">Serine/threonine-protein kinase</keyword>
<comment type="similarity">
    <text evidence="8">Belongs to the protein kinase superfamily.</text>
</comment>
<evidence type="ECO:0000256" key="3">
    <source>
        <dbReference type="ARBA" id="ARBA00022679"/>
    </source>
</evidence>
<feature type="domain" description="Protein kinase" evidence="9">
    <location>
        <begin position="55"/>
        <end position="301"/>
    </location>
</feature>
<feature type="domain" description="AGC-kinase C-terminal" evidence="10">
    <location>
        <begin position="302"/>
        <end position="364"/>
    </location>
</feature>
<dbReference type="PANTHER" id="PTHR24351">
    <property type="entry name" value="RIBOSOMAL PROTEIN S6 KINASE"/>
    <property type="match status" value="1"/>
</dbReference>
<evidence type="ECO:0000256" key="6">
    <source>
        <dbReference type="ARBA" id="ARBA00022840"/>
    </source>
</evidence>
<dbReference type="InterPro" id="IPR000719">
    <property type="entry name" value="Prot_kinase_dom"/>
</dbReference>
<dbReference type="GO" id="GO:0005737">
    <property type="term" value="C:cytoplasm"/>
    <property type="evidence" value="ECO:0000318"/>
    <property type="project" value="GO_Central"/>
</dbReference>
<dbReference type="SMART" id="SM00220">
    <property type="entry name" value="S_TKc"/>
    <property type="match status" value="1"/>
</dbReference>
<dbReference type="Gene3D" id="3.30.200.20">
    <property type="entry name" value="Phosphorylase Kinase, domain 1"/>
    <property type="match status" value="1"/>
</dbReference>
<dbReference type="InterPro" id="IPR000961">
    <property type="entry name" value="AGC-kinase_C"/>
</dbReference>
<keyword evidence="2" id="KW-0597">Phosphoprotein</keyword>
<reference evidence="12" key="1">
    <citation type="submission" date="2025-08" db="UniProtKB">
        <authorList>
            <consortium name="RefSeq"/>
        </authorList>
    </citation>
    <scope>IDENTIFICATION</scope>
    <source>
        <strain evidence="12">J_2021</strain>
        <tissue evidence="12">Erythrocytes</tissue>
    </source>
</reference>
<evidence type="ECO:0000256" key="5">
    <source>
        <dbReference type="ARBA" id="ARBA00022777"/>
    </source>
</evidence>
<sequence>MADMRSQERLQKRPRSPENVKVRVLIKFFSPGGGGRRKKRRARVRRPAPLQIRSYKLLKKLGQGSFGNVMLASFIKSNQLVAIKIMKKRPEIMEEHHALRIAEGSPFLCHAYAAFQSEMKAFFVLEYASGGNLEALMENGRFSSSAVMFYAAEIVCGLQYLHSKGIVHRDIKPANILLDGHGHIKICDFGFAVHNMFGERTTRGLVGTYGYMAPEVMLMEEYNAAVDWWSLGVILYRMATGRSPFYNGRVRTMVKESTISEKPKYPEWLSGRLRNLLKKLLKKNPLHRLGTNGNIRKHPFFASVDWVELERQRLKPPIQPQVPSSENLGASSEELSLSLENGYSNINILQEFSFLNPTWQEYAVG</sequence>
<organism evidence="11 12">
    <name type="scientific">Xenopus laevis</name>
    <name type="common">African clawed frog</name>
    <dbReference type="NCBI Taxonomy" id="8355"/>
    <lineage>
        <taxon>Eukaryota</taxon>
        <taxon>Metazoa</taxon>
        <taxon>Chordata</taxon>
        <taxon>Craniata</taxon>
        <taxon>Vertebrata</taxon>
        <taxon>Euteleostomi</taxon>
        <taxon>Amphibia</taxon>
        <taxon>Batrachia</taxon>
        <taxon>Anura</taxon>
        <taxon>Pipoidea</taxon>
        <taxon>Pipidae</taxon>
        <taxon>Xenopodinae</taxon>
        <taxon>Xenopus</taxon>
        <taxon>Xenopus</taxon>
    </lineage>
</organism>
<dbReference type="InterPro" id="IPR008271">
    <property type="entry name" value="Ser/Thr_kinase_AS"/>
</dbReference>
<dbReference type="Gene3D" id="1.10.510.10">
    <property type="entry name" value="Transferase(Phosphotransferase) domain 1"/>
    <property type="match status" value="1"/>
</dbReference>
<keyword evidence="4 7" id="KW-0547">Nucleotide-binding</keyword>
<name>A0A8J1LRQ2_XENLA</name>
<dbReference type="GeneID" id="121397945"/>
<evidence type="ECO:0000256" key="8">
    <source>
        <dbReference type="RuleBase" id="RU000304"/>
    </source>
</evidence>
<accession>A0A8J1LRQ2</accession>
<evidence type="ECO:0000313" key="11">
    <source>
        <dbReference type="Proteomes" id="UP000186698"/>
    </source>
</evidence>
<dbReference type="GO" id="GO:0004674">
    <property type="term" value="F:protein serine/threonine kinase activity"/>
    <property type="evidence" value="ECO:0000318"/>
    <property type="project" value="GO_Central"/>
</dbReference>
<dbReference type="FunFam" id="1.10.510.10:FF:000210">
    <property type="entry name" value="Non-specific serine/threonine protein kinase"/>
    <property type="match status" value="1"/>
</dbReference>
<keyword evidence="5" id="KW-0418">Kinase</keyword>
<dbReference type="PROSITE" id="PS00107">
    <property type="entry name" value="PROTEIN_KINASE_ATP"/>
    <property type="match status" value="1"/>
</dbReference>
<dbReference type="GO" id="GO:0005524">
    <property type="term" value="F:ATP binding"/>
    <property type="evidence" value="ECO:0007669"/>
    <property type="project" value="UniProtKB-UniRule"/>
</dbReference>
<evidence type="ECO:0000256" key="7">
    <source>
        <dbReference type="PROSITE-ProRule" id="PRU10141"/>
    </source>
</evidence>
<feature type="binding site" evidence="7">
    <location>
        <position position="84"/>
    </location>
    <ligand>
        <name>ATP</name>
        <dbReference type="ChEBI" id="CHEBI:30616"/>
    </ligand>
</feature>
<evidence type="ECO:0000313" key="12">
    <source>
        <dbReference type="RefSeq" id="XP_041432202.1"/>
    </source>
</evidence>
<dbReference type="KEGG" id="xla:121397945"/>
<evidence type="ECO:0000259" key="9">
    <source>
        <dbReference type="PROSITE" id="PS50011"/>
    </source>
</evidence>
<proteinExistence type="inferred from homology"/>
<evidence type="ECO:0000256" key="2">
    <source>
        <dbReference type="ARBA" id="ARBA00022553"/>
    </source>
</evidence>
<gene>
    <name evidence="12" type="primary">LOC121397945</name>
</gene>
<keyword evidence="3" id="KW-0808">Transferase</keyword>
<dbReference type="Pfam" id="PF00069">
    <property type="entry name" value="Pkinase"/>
    <property type="match status" value="1"/>
</dbReference>
<dbReference type="OrthoDB" id="341578at2759"/>
<dbReference type="AlphaFoldDB" id="A0A8J1LRQ2"/>
<evidence type="ECO:0000256" key="1">
    <source>
        <dbReference type="ARBA" id="ARBA00022527"/>
    </source>
</evidence>
<evidence type="ECO:0000259" key="10">
    <source>
        <dbReference type="PROSITE" id="PS51285"/>
    </source>
</evidence>
<dbReference type="InterPro" id="IPR017441">
    <property type="entry name" value="Protein_kinase_ATP_BS"/>
</dbReference>
<evidence type="ECO:0000256" key="4">
    <source>
        <dbReference type="ARBA" id="ARBA00022741"/>
    </source>
</evidence>
<dbReference type="PROSITE" id="PS51285">
    <property type="entry name" value="AGC_KINASE_CTER"/>
    <property type="match status" value="1"/>
</dbReference>